<gene>
    <name evidence="1" type="ORF">CYD53_102362</name>
</gene>
<evidence type="ECO:0000313" key="1">
    <source>
        <dbReference type="EMBL" id="POR55472.1"/>
    </source>
</evidence>
<accession>A0A2S4ML48</accession>
<sequence>MRTLALALCLTASPWGGGLVYAHSWYPYDCCSDRDCWPMGMDHDAREPDPRIVPGGYMTHDGHFVPESATRVSKDGRFHICRSGGTLTGTVIAPSQRPFCLFVPKPSY</sequence>
<proteinExistence type="predicted"/>
<name>A0A2S4ML48_9HYPH</name>
<organism evidence="1 2">
    <name type="scientific">Bosea psychrotolerans</name>
    <dbReference type="NCBI Taxonomy" id="1871628"/>
    <lineage>
        <taxon>Bacteria</taxon>
        <taxon>Pseudomonadati</taxon>
        <taxon>Pseudomonadota</taxon>
        <taxon>Alphaproteobacteria</taxon>
        <taxon>Hyphomicrobiales</taxon>
        <taxon>Boseaceae</taxon>
        <taxon>Bosea</taxon>
    </lineage>
</organism>
<keyword evidence="2" id="KW-1185">Reference proteome</keyword>
<dbReference type="EMBL" id="PQFZ01000002">
    <property type="protein sequence ID" value="POR55472.1"/>
    <property type="molecule type" value="Genomic_DNA"/>
</dbReference>
<evidence type="ECO:0000313" key="2">
    <source>
        <dbReference type="Proteomes" id="UP000236919"/>
    </source>
</evidence>
<dbReference type="AlphaFoldDB" id="A0A2S4ML48"/>
<reference evidence="1 2" key="1">
    <citation type="submission" date="2018-01" db="EMBL/GenBank/DDBJ databases">
        <title>Genomic Encyclopedia of Type Strains, Phase III (KMG-III): the genomes of soil and plant-associated and newly described type strains.</title>
        <authorList>
            <person name="Whitman W."/>
        </authorList>
    </citation>
    <scope>NUCLEOTIDE SEQUENCE [LARGE SCALE GENOMIC DNA]</scope>
    <source>
        <strain evidence="1 2">1131</strain>
    </source>
</reference>
<protein>
    <submittedName>
        <fullName evidence="1">Uncharacterized protein</fullName>
    </submittedName>
</protein>
<dbReference type="Proteomes" id="UP000236919">
    <property type="component" value="Unassembled WGS sequence"/>
</dbReference>
<comment type="caution">
    <text evidence="1">The sequence shown here is derived from an EMBL/GenBank/DDBJ whole genome shotgun (WGS) entry which is preliminary data.</text>
</comment>